<dbReference type="AlphaFoldDB" id="A0A6V7WFW1"/>
<proteinExistence type="predicted"/>
<dbReference type="EMBL" id="CAJEWN010000563">
    <property type="protein sequence ID" value="CAD2185855.1"/>
    <property type="molecule type" value="Genomic_DNA"/>
</dbReference>
<gene>
    <name evidence="2" type="ORF">MENT_LOCUS38310</name>
</gene>
<evidence type="ECO:0000256" key="1">
    <source>
        <dbReference type="SAM" id="MobiDB-lite"/>
    </source>
</evidence>
<evidence type="ECO:0000313" key="3">
    <source>
        <dbReference type="Proteomes" id="UP000580250"/>
    </source>
</evidence>
<dbReference type="Proteomes" id="UP000580250">
    <property type="component" value="Unassembled WGS sequence"/>
</dbReference>
<accession>A0A6V7WFW1</accession>
<organism evidence="2 3">
    <name type="scientific">Meloidogyne enterolobii</name>
    <name type="common">Root-knot nematode worm</name>
    <name type="synonym">Meloidogyne mayaguensis</name>
    <dbReference type="NCBI Taxonomy" id="390850"/>
    <lineage>
        <taxon>Eukaryota</taxon>
        <taxon>Metazoa</taxon>
        <taxon>Ecdysozoa</taxon>
        <taxon>Nematoda</taxon>
        <taxon>Chromadorea</taxon>
        <taxon>Rhabditida</taxon>
        <taxon>Tylenchina</taxon>
        <taxon>Tylenchomorpha</taxon>
        <taxon>Tylenchoidea</taxon>
        <taxon>Meloidogynidae</taxon>
        <taxon>Meloidogyninae</taxon>
        <taxon>Meloidogyne</taxon>
    </lineage>
</organism>
<comment type="caution">
    <text evidence="2">The sequence shown here is derived from an EMBL/GenBank/DDBJ whole genome shotgun (WGS) entry which is preliminary data.</text>
</comment>
<protein>
    <submittedName>
        <fullName evidence="2">Uncharacterized protein</fullName>
    </submittedName>
</protein>
<feature type="compositionally biased region" description="Polar residues" evidence="1">
    <location>
        <begin position="7"/>
        <end position="22"/>
    </location>
</feature>
<evidence type="ECO:0000313" key="2">
    <source>
        <dbReference type="EMBL" id="CAD2185855.1"/>
    </source>
</evidence>
<name>A0A6V7WFW1_MELEN</name>
<reference evidence="2 3" key="1">
    <citation type="submission" date="2020-08" db="EMBL/GenBank/DDBJ databases">
        <authorList>
            <person name="Koutsovoulos G."/>
            <person name="Danchin GJ E."/>
        </authorList>
    </citation>
    <scope>NUCLEOTIDE SEQUENCE [LARGE SCALE GENOMIC DNA]</scope>
</reference>
<feature type="region of interest" description="Disordered" evidence="1">
    <location>
        <begin position="1"/>
        <end position="22"/>
    </location>
</feature>
<sequence>MEEEDSNNNQSNVIANGGENSESQNIKRIKYCKCKGSTQDQHLSEECLKKRKKFGIVNKNNELVLPTHVENNIPFWEWSSILDKELDSNGNVVKLFVQWTNLDPSWEDPQVIADCPSEFFNYSYTEGVTDTIKHLIHHTENIHVKKILEKFSISHPELMKKYPSLFNSQSQLNTNLLELSCKQRQNNRKKKQKILKLNKKLDENQSKEITCNQNQEDNNE</sequence>